<dbReference type="KEGG" id="knv:Pan216_51070"/>
<accession>A0A518BB58</accession>
<reference evidence="1 2" key="1">
    <citation type="submission" date="2019-02" db="EMBL/GenBank/DDBJ databases">
        <title>Deep-cultivation of Planctomycetes and their phenomic and genomic characterization uncovers novel biology.</title>
        <authorList>
            <person name="Wiegand S."/>
            <person name="Jogler M."/>
            <person name="Boedeker C."/>
            <person name="Pinto D."/>
            <person name="Vollmers J."/>
            <person name="Rivas-Marin E."/>
            <person name="Kohn T."/>
            <person name="Peeters S.H."/>
            <person name="Heuer A."/>
            <person name="Rast P."/>
            <person name="Oberbeckmann S."/>
            <person name="Bunk B."/>
            <person name="Jeske O."/>
            <person name="Meyerdierks A."/>
            <person name="Storesund J.E."/>
            <person name="Kallscheuer N."/>
            <person name="Luecker S."/>
            <person name="Lage O.M."/>
            <person name="Pohl T."/>
            <person name="Merkel B.J."/>
            <person name="Hornburger P."/>
            <person name="Mueller R.-W."/>
            <person name="Bruemmer F."/>
            <person name="Labrenz M."/>
            <person name="Spormann A.M."/>
            <person name="Op den Camp H."/>
            <person name="Overmann J."/>
            <person name="Amann R."/>
            <person name="Jetten M.S.M."/>
            <person name="Mascher T."/>
            <person name="Medema M.H."/>
            <person name="Devos D.P."/>
            <person name="Kaster A.-K."/>
            <person name="Ovreas L."/>
            <person name="Rohde M."/>
            <person name="Galperin M.Y."/>
            <person name="Jogler C."/>
        </authorList>
    </citation>
    <scope>NUCLEOTIDE SEQUENCE [LARGE SCALE GENOMIC DNA]</scope>
    <source>
        <strain evidence="1 2">Pan216</strain>
    </source>
</reference>
<dbReference type="AlphaFoldDB" id="A0A518BB58"/>
<keyword evidence="2" id="KW-1185">Reference proteome</keyword>
<evidence type="ECO:0000313" key="2">
    <source>
        <dbReference type="Proteomes" id="UP000317093"/>
    </source>
</evidence>
<organism evidence="1 2">
    <name type="scientific">Kolteria novifilia</name>
    <dbReference type="NCBI Taxonomy" id="2527975"/>
    <lineage>
        <taxon>Bacteria</taxon>
        <taxon>Pseudomonadati</taxon>
        <taxon>Planctomycetota</taxon>
        <taxon>Planctomycetia</taxon>
        <taxon>Kolteriales</taxon>
        <taxon>Kolteriaceae</taxon>
        <taxon>Kolteria</taxon>
    </lineage>
</organism>
<sequence length="240" mass="27591">MTLGIRPTADADATISSARARLDPEFASLLDPFLHQLEVDDETVVCGTWPDLRLAFLNKGWFLALKQHHPRPEESDRWGLGRNILDGIHGPLKSFFETNLRHCLEKSVPWHHRYECSSPNEFREYQMNVLPLPRQAGLLILHFLTERRPHEERRVLHHPEEQTFRDRDGFIIQCSYCRRVRKADGEPSWHWVPEWVATSPSKTSHGLCRDCLLAYFDALVDVDSPAATSVPPNNVVRGDG</sequence>
<dbReference type="OrthoDB" id="5503776at2"/>
<gene>
    <name evidence="1" type="ORF">Pan216_51070</name>
</gene>
<dbReference type="Proteomes" id="UP000317093">
    <property type="component" value="Chromosome"/>
</dbReference>
<dbReference type="EMBL" id="CP036279">
    <property type="protein sequence ID" value="QDU64218.1"/>
    <property type="molecule type" value="Genomic_DNA"/>
</dbReference>
<protein>
    <submittedName>
        <fullName evidence="1">Uncharacterized protein</fullName>
    </submittedName>
</protein>
<name>A0A518BB58_9BACT</name>
<dbReference type="RefSeq" id="WP_145262264.1">
    <property type="nucleotide sequence ID" value="NZ_CP036279.1"/>
</dbReference>
<evidence type="ECO:0000313" key="1">
    <source>
        <dbReference type="EMBL" id="QDU64218.1"/>
    </source>
</evidence>
<proteinExistence type="predicted"/>